<dbReference type="InterPro" id="IPR057600">
    <property type="entry name" value="TORTIFOLIA1/SINE1-2_N"/>
</dbReference>
<dbReference type="Gene3D" id="1.25.10.10">
    <property type="entry name" value="Leucine-rich Repeat Variant"/>
    <property type="match status" value="1"/>
</dbReference>
<dbReference type="CDD" id="cd17015">
    <property type="entry name" value="ING_plant"/>
    <property type="match status" value="1"/>
</dbReference>
<proteinExistence type="inferred from homology"/>
<dbReference type="AlphaFoldDB" id="A0AAD8JWM7"/>
<dbReference type="InterPro" id="IPR001965">
    <property type="entry name" value="Znf_PHD"/>
</dbReference>
<keyword evidence="10" id="KW-1185">Reference proteome</keyword>
<keyword evidence="7" id="KW-1133">Transmembrane helix</keyword>
<sequence length="839" mass="94115">MAIARTGVFVDDYLEYASTLPAELQRLLNTIRELDERSQSMINQTRQQTKNCLDMASQNSNKGYHDDDDMAFEKMKKEIEANQDNALNLCTEKVLLARQAYDLIDGHVKRLDEDLHNFAEDLKQEGKLPADEPAILPPLPLVPKNEKRKLPYLTHQSKKFDYRDREWDHRDRDFELMPPPGGFKRDYATPLEIDQPIDPNEPTYCVCHQVSYGDMIACDNENCQGGEWFHYSCVGLTPETRFKGKWYCPTCRQLPLISLRATSLSHEIEAKFAFLKAAAAKFGCKMRRNLSPVVRRQLENLDKDSESRKSAMKALKSYVKDLDSKAIPIFLAQVSETKETGLTSGEYTISLYEVLARVHGPKIVSQIDNIMLTIVKTLTSSAGSFALHQACAKVVPAIARYGMDPTTPDTKKREIIHSLCKPLSDSLLSSQENLSSGAALCLRALVESDNWRFSSSQMVNEVCQRVAAALEKPMQTNSHIGLVMALAKHNGSDVEGYARLLIRAGVGILNMGVTEGNSQKRLSAIQMVNFLMRSLDYKCMILELPFVIEEFQKCQTDQMAYVKGAAFEAIQTAKRLLVEKGSKHGHRSVSPRTQTVDSFSEYSSSISYSPLLISFASQERDSDSRSINRKLWRNVDVSLKDGLFLGEMSTPRSVIESSETQEDYDNEFSGFKPVSPNNFVSKSSRSATPSPQRSRSYVNVENTNLFTTPRKLVKSLQVSNDDCLENQSRGFRSPPSSKFNWSPNSSYDQNGFSESFADGDEQFNGPSESVSSTEDIQFPTVSNNTRQSQELDPETKVKSKVQISPAIIISAALFVLLIAVVCFLWIQDLDAGYNSLVPT</sequence>
<dbReference type="SMART" id="SM01408">
    <property type="entry name" value="ING"/>
    <property type="match status" value="1"/>
</dbReference>
<feature type="domain" description="PHD-type" evidence="8">
    <location>
        <begin position="202"/>
        <end position="254"/>
    </location>
</feature>
<name>A0AAD8JWM7_TARER</name>
<dbReference type="InterPro" id="IPR011011">
    <property type="entry name" value="Znf_FYVE_PHD"/>
</dbReference>
<dbReference type="GO" id="GO:0008270">
    <property type="term" value="F:zinc ion binding"/>
    <property type="evidence" value="ECO:0007669"/>
    <property type="project" value="UniProtKB-KW"/>
</dbReference>
<evidence type="ECO:0000256" key="5">
    <source>
        <dbReference type="RuleBase" id="RU361213"/>
    </source>
</evidence>
<accession>A0AAD8JWM7</accession>
<dbReference type="EMBL" id="JAUHHV010000009">
    <property type="protein sequence ID" value="KAK1411907.1"/>
    <property type="molecule type" value="Genomic_DNA"/>
</dbReference>
<feature type="region of interest" description="Disordered" evidence="6">
    <location>
        <begin position="675"/>
        <end position="701"/>
    </location>
</feature>
<comment type="subcellular location">
    <subcellularLocation>
        <location evidence="5">Nucleus</location>
    </subcellularLocation>
</comment>
<comment type="function">
    <text evidence="5">Component of an histone acetyltransferase complex.</text>
</comment>
<dbReference type="Gene3D" id="3.30.40.10">
    <property type="entry name" value="Zinc/RING finger domain, C3HC4 (zinc finger)"/>
    <property type="match status" value="1"/>
</dbReference>
<dbReference type="Proteomes" id="UP001229421">
    <property type="component" value="Unassembled WGS sequence"/>
</dbReference>
<dbReference type="PANTHER" id="PTHR31355">
    <property type="entry name" value="MICROTUBULE-ASSOCIATED PROTEIN TORTIFOLIA1"/>
    <property type="match status" value="1"/>
</dbReference>
<dbReference type="InterPro" id="IPR019787">
    <property type="entry name" value="Znf_PHD-finger"/>
</dbReference>
<keyword evidence="5" id="KW-0156">Chromatin regulator</keyword>
<keyword evidence="7" id="KW-0812">Transmembrane</keyword>
<gene>
    <name evidence="9" type="ORF">QVD17_32756</name>
</gene>
<keyword evidence="7" id="KW-0472">Membrane</keyword>
<dbReference type="GO" id="GO:0005874">
    <property type="term" value="C:microtubule"/>
    <property type="evidence" value="ECO:0007669"/>
    <property type="project" value="InterPro"/>
</dbReference>
<dbReference type="GO" id="GO:0008017">
    <property type="term" value="F:microtubule binding"/>
    <property type="evidence" value="ECO:0007669"/>
    <property type="project" value="InterPro"/>
</dbReference>
<dbReference type="InterPro" id="IPR033337">
    <property type="entry name" value="TORTIFOLIA1/SINE1-2"/>
</dbReference>
<keyword evidence="1 5" id="KW-0479">Metal-binding</keyword>
<reference evidence="9" key="1">
    <citation type="journal article" date="2023" name="bioRxiv">
        <title>Improved chromosome-level genome assembly for marigold (Tagetes erecta).</title>
        <authorList>
            <person name="Jiang F."/>
            <person name="Yuan L."/>
            <person name="Wang S."/>
            <person name="Wang H."/>
            <person name="Xu D."/>
            <person name="Wang A."/>
            <person name="Fan W."/>
        </authorList>
    </citation>
    <scope>NUCLEOTIDE SEQUENCE</scope>
    <source>
        <strain evidence="9">WSJ</strain>
        <tissue evidence="9">Leaf</tissue>
    </source>
</reference>
<evidence type="ECO:0000256" key="7">
    <source>
        <dbReference type="SAM" id="Phobius"/>
    </source>
</evidence>
<dbReference type="FunFam" id="3.30.40.10:FF:000177">
    <property type="entry name" value="PHD finger protein ING"/>
    <property type="match status" value="1"/>
</dbReference>
<dbReference type="Gene3D" id="6.10.140.1740">
    <property type="match status" value="1"/>
</dbReference>
<dbReference type="InterPro" id="IPR016024">
    <property type="entry name" value="ARM-type_fold"/>
</dbReference>
<dbReference type="InterPro" id="IPR013083">
    <property type="entry name" value="Znf_RING/FYVE/PHD"/>
</dbReference>
<dbReference type="PANTHER" id="PTHR31355:SF4">
    <property type="entry name" value="TOG DOMAIN-CONTAINING PROTEIN"/>
    <property type="match status" value="1"/>
</dbReference>
<dbReference type="GO" id="GO:0006325">
    <property type="term" value="P:chromatin organization"/>
    <property type="evidence" value="ECO:0007669"/>
    <property type="project" value="UniProtKB-KW"/>
</dbReference>
<evidence type="ECO:0000256" key="1">
    <source>
        <dbReference type="ARBA" id="ARBA00022723"/>
    </source>
</evidence>
<dbReference type="SMART" id="SM00249">
    <property type="entry name" value="PHD"/>
    <property type="match status" value="1"/>
</dbReference>
<evidence type="ECO:0000256" key="4">
    <source>
        <dbReference type="PROSITE-ProRule" id="PRU00146"/>
    </source>
</evidence>
<comment type="domain">
    <text evidence="5">The PHD-type zinc finger mediates the binding to H3K4me3.</text>
</comment>
<feature type="compositionally biased region" description="Polar residues" evidence="6">
    <location>
        <begin position="724"/>
        <end position="753"/>
    </location>
</feature>
<evidence type="ECO:0000259" key="8">
    <source>
        <dbReference type="PROSITE" id="PS50016"/>
    </source>
</evidence>
<protein>
    <recommendedName>
        <fullName evidence="5">PHD finger protein ING</fullName>
    </recommendedName>
</protein>
<dbReference type="InterPro" id="IPR024610">
    <property type="entry name" value="ING_N_histone-binding"/>
</dbReference>
<dbReference type="InterPro" id="IPR011989">
    <property type="entry name" value="ARM-like"/>
</dbReference>
<evidence type="ECO:0000256" key="2">
    <source>
        <dbReference type="ARBA" id="ARBA00022771"/>
    </source>
</evidence>
<evidence type="ECO:0000313" key="10">
    <source>
        <dbReference type="Proteomes" id="UP001229421"/>
    </source>
</evidence>
<feature type="region of interest" description="Disordered" evidence="6">
    <location>
        <begin position="724"/>
        <end position="796"/>
    </location>
</feature>
<dbReference type="CDD" id="cd15505">
    <property type="entry name" value="PHD_ING"/>
    <property type="match status" value="1"/>
</dbReference>
<dbReference type="PROSITE" id="PS50016">
    <property type="entry name" value="ZF_PHD_2"/>
    <property type="match status" value="1"/>
</dbReference>
<evidence type="ECO:0000313" key="9">
    <source>
        <dbReference type="EMBL" id="KAK1411907.1"/>
    </source>
</evidence>
<keyword evidence="3 5" id="KW-0862">Zinc</keyword>
<organism evidence="9 10">
    <name type="scientific">Tagetes erecta</name>
    <name type="common">African marigold</name>
    <dbReference type="NCBI Taxonomy" id="13708"/>
    <lineage>
        <taxon>Eukaryota</taxon>
        <taxon>Viridiplantae</taxon>
        <taxon>Streptophyta</taxon>
        <taxon>Embryophyta</taxon>
        <taxon>Tracheophyta</taxon>
        <taxon>Spermatophyta</taxon>
        <taxon>Magnoliopsida</taxon>
        <taxon>eudicotyledons</taxon>
        <taxon>Gunneridae</taxon>
        <taxon>Pentapetalae</taxon>
        <taxon>asterids</taxon>
        <taxon>campanulids</taxon>
        <taxon>Asterales</taxon>
        <taxon>Asteraceae</taxon>
        <taxon>Asteroideae</taxon>
        <taxon>Heliantheae alliance</taxon>
        <taxon>Tageteae</taxon>
        <taxon>Tagetes</taxon>
    </lineage>
</organism>
<evidence type="ECO:0000256" key="6">
    <source>
        <dbReference type="SAM" id="MobiDB-lite"/>
    </source>
</evidence>
<dbReference type="Pfam" id="PF24714">
    <property type="entry name" value="TOR1L1_N"/>
    <property type="match status" value="1"/>
</dbReference>
<feature type="transmembrane region" description="Helical" evidence="7">
    <location>
        <begin position="806"/>
        <end position="826"/>
    </location>
</feature>
<comment type="subunit">
    <text evidence="5">Component of an histone acetyltransferase complex. Interacts with H3K4me3 and to a lesser extent with H3K4me2.</text>
</comment>
<dbReference type="SUPFAM" id="SSF57903">
    <property type="entry name" value="FYVE/PHD zinc finger"/>
    <property type="match status" value="1"/>
</dbReference>
<comment type="similarity">
    <text evidence="5">Belongs to the ING family.</text>
</comment>
<keyword evidence="2 4" id="KW-0863">Zinc-finger</keyword>
<dbReference type="GO" id="GO:0005634">
    <property type="term" value="C:nucleus"/>
    <property type="evidence" value="ECO:0007669"/>
    <property type="project" value="UniProtKB-SubCell"/>
</dbReference>
<dbReference type="Pfam" id="PF12998">
    <property type="entry name" value="ING"/>
    <property type="match status" value="1"/>
</dbReference>
<comment type="caution">
    <text evidence="9">The sequence shown here is derived from an EMBL/GenBank/DDBJ whole genome shotgun (WGS) entry which is preliminary data.</text>
</comment>
<feature type="compositionally biased region" description="Polar residues" evidence="6">
    <location>
        <begin position="764"/>
        <end position="790"/>
    </location>
</feature>
<evidence type="ECO:0000256" key="3">
    <source>
        <dbReference type="ARBA" id="ARBA00022833"/>
    </source>
</evidence>
<dbReference type="SUPFAM" id="SSF48371">
    <property type="entry name" value="ARM repeat"/>
    <property type="match status" value="1"/>
</dbReference>
<keyword evidence="5" id="KW-0539">Nucleus</keyword>